<dbReference type="Proteomes" id="UP000436088">
    <property type="component" value="Unassembled WGS sequence"/>
</dbReference>
<sequence>MASCCNPDIFTWLQNLPPIHQWRTNSVSICICSSSTSFHPSLNLSVTKNTENSAFSVSVLADFNLPIPLWASKSLKMNSKTSKPFEEETISCLVINVIKDVLNYGSNMNKYPTIQIPKLNSISGFKHVFNLAFLTLALMICIYEAPADLRSACLDSLKNQLTSCQLRAASKSLMRLLGSNLEEQWMRSVNLAITNWIAEFRVTNRGRLTMKTPSPLYAYAISRFGLWKVQLYCPMIAMDLVNSSNPCADERLLFSLNYHQLEGVTQFNYRVIVQEKWIDVMVNIDNIRCDVIRIVNETLMNERGVGVDDKHFPSRVSLQLTPTIQSNIISVSVSKSSDNPTREIGTERTVETSFDPPNSFLGLKVSAGETMTMSMKPWKFEQSVKGYSGTLNWFLHDYVDGREVVSSRPSKFALINPKAWFKDRYSSVYRPFTKQGGVIFAGDEYGERIWWKVDRSALGKTMEWEIRGWIWVTYWPNKHRTFYTETRRLEFREILHLNIC</sequence>
<dbReference type="EMBL" id="VEPZ02001168">
    <property type="protein sequence ID" value="KAE8689632.1"/>
    <property type="molecule type" value="Genomic_DNA"/>
</dbReference>
<organism evidence="1 2">
    <name type="scientific">Hibiscus syriacus</name>
    <name type="common">Rose of Sharon</name>
    <dbReference type="NCBI Taxonomy" id="106335"/>
    <lineage>
        <taxon>Eukaryota</taxon>
        <taxon>Viridiplantae</taxon>
        <taxon>Streptophyta</taxon>
        <taxon>Embryophyta</taxon>
        <taxon>Tracheophyta</taxon>
        <taxon>Spermatophyta</taxon>
        <taxon>Magnoliopsida</taxon>
        <taxon>eudicotyledons</taxon>
        <taxon>Gunneridae</taxon>
        <taxon>Pentapetalae</taxon>
        <taxon>rosids</taxon>
        <taxon>malvids</taxon>
        <taxon>Malvales</taxon>
        <taxon>Malvaceae</taxon>
        <taxon>Malvoideae</taxon>
        <taxon>Hibiscus</taxon>
    </lineage>
</organism>
<dbReference type="PANTHER" id="PTHR31439">
    <property type="entry name" value="EXPRESSED PROTEIN"/>
    <property type="match status" value="1"/>
</dbReference>
<dbReference type="PANTHER" id="PTHR31439:SF4">
    <property type="entry name" value="NEURONAL PAS DOMAIN PROTEIN"/>
    <property type="match status" value="1"/>
</dbReference>
<evidence type="ECO:0000313" key="2">
    <source>
        <dbReference type="Proteomes" id="UP000436088"/>
    </source>
</evidence>
<gene>
    <name evidence="1" type="ORF">F3Y22_tig00110933pilonHSYRG00205</name>
</gene>
<comment type="caution">
    <text evidence="1">The sequence shown here is derived from an EMBL/GenBank/DDBJ whole genome shotgun (WGS) entry which is preliminary data.</text>
</comment>
<evidence type="ECO:0000313" key="1">
    <source>
        <dbReference type="EMBL" id="KAE8689632.1"/>
    </source>
</evidence>
<keyword evidence="2" id="KW-1185">Reference proteome</keyword>
<reference evidence="1" key="1">
    <citation type="submission" date="2019-09" db="EMBL/GenBank/DDBJ databases">
        <title>Draft genome information of white flower Hibiscus syriacus.</title>
        <authorList>
            <person name="Kim Y.-M."/>
        </authorList>
    </citation>
    <scope>NUCLEOTIDE SEQUENCE [LARGE SCALE GENOMIC DNA]</scope>
    <source>
        <strain evidence="1">YM2019G1</strain>
    </source>
</reference>
<name>A0A6A2ZEW1_HIBSY</name>
<dbReference type="OrthoDB" id="724026at2759"/>
<proteinExistence type="predicted"/>
<dbReference type="AlphaFoldDB" id="A0A6A2ZEW1"/>
<protein>
    <submittedName>
        <fullName evidence="1">Prenylated RAB acceptor 1.B4</fullName>
    </submittedName>
</protein>
<accession>A0A6A2ZEW1</accession>